<keyword evidence="4" id="KW-0804">Transcription</keyword>
<dbReference type="InterPro" id="IPR050239">
    <property type="entry name" value="Sigma-70_RNA_pol_init_factors"/>
</dbReference>
<dbReference type="SUPFAM" id="SSF88946">
    <property type="entry name" value="Sigma2 domain of RNA polymerase sigma factors"/>
    <property type="match status" value="1"/>
</dbReference>
<dbReference type="RefSeq" id="WP_091206237.1">
    <property type="nucleotide sequence ID" value="NZ_FOCL01000001.1"/>
</dbReference>
<feature type="domain" description="RNA polymerase sigma-70" evidence="5">
    <location>
        <begin position="78"/>
        <end position="91"/>
    </location>
</feature>
<dbReference type="NCBIfam" id="TIGR02937">
    <property type="entry name" value="sigma70-ECF"/>
    <property type="match status" value="1"/>
</dbReference>
<dbReference type="GO" id="GO:0003677">
    <property type="term" value="F:DNA binding"/>
    <property type="evidence" value="ECO:0007669"/>
    <property type="project" value="UniProtKB-KW"/>
</dbReference>
<keyword evidence="2" id="KW-0731">Sigma factor</keyword>
<dbReference type="CDD" id="cd06171">
    <property type="entry name" value="Sigma70_r4"/>
    <property type="match status" value="1"/>
</dbReference>
<dbReference type="Pfam" id="PF04539">
    <property type="entry name" value="Sigma70_r3"/>
    <property type="match status" value="1"/>
</dbReference>
<dbReference type="GO" id="GO:0006352">
    <property type="term" value="P:DNA-templated transcription initiation"/>
    <property type="evidence" value="ECO:0007669"/>
    <property type="project" value="InterPro"/>
</dbReference>
<evidence type="ECO:0000256" key="3">
    <source>
        <dbReference type="ARBA" id="ARBA00023125"/>
    </source>
</evidence>
<dbReference type="Pfam" id="PF04545">
    <property type="entry name" value="Sigma70_r4"/>
    <property type="match status" value="1"/>
</dbReference>
<dbReference type="PROSITE" id="PS00715">
    <property type="entry name" value="SIGMA70_1"/>
    <property type="match status" value="1"/>
</dbReference>
<dbReference type="InterPro" id="IPR000943">
    <property type="entry name" value="RNA_pol_sigma70"/>
</dbReference>
<keyword evidence="7" id="KW-1185">Reference proteome</keyword>
<evidence type="ECO:0000256" key="1">
    <source>
        <dbReference type="ARBA" id="ARBA00023015"/>
    </source>
</evidence>
<evidence type="ECO:0000259" key="5">
    <source>
        <dbReference type="PROSITE" id="PS00715"/>
    </source>
</evidence>
<dbReference type="STRING" id="551995.SAMN05192574_101141"/>
<dbReference type="InterPro" id="IPR007627">
    <property type="entry name" value="RNA_pol_sigma70_r2"/>
</dbReference>
<dbReference type="PANTHER" id="PTHR30603:SF47">
    <property type="entry name" value="RNA POLYMERASE SIGMA FACTOR SIGD, CHLOROPLASTIC"/>
    <property type="match status" value="1"/>
</dbReference>
<dbReference type="Gene3D" id="1.10.601.10">
    <property type="entry name" value="RNA Polymerase Primary Sigma Factor"/>
    <property type="match status" value="1"/>
</dbReference>
<dbReference type="InterPro" id="IPR007630">
    <property type="entry name" value="RNA_pol_sigma70_r4"/>
</dbReference>
<evidence type="ECO:0000313" key="7">
    <source>
        <dbReference type="Proteomes" id="UP000198942"/>
    </source>
</evidence>
<reference evidence="7" key="1">
    <citation type="submission" date="2016-10" db="EMBL/GenBank/DDBJ databases">
        <authorList>
            <person name="Varghese N."/>
            <person name="Submissions S."/>
        </authorList>
    </citation>
    <scope>NUCLEOTIDE SEQUENCE [LARGE SCALE GENOMIC DNA]</scope>
    <source>
        <strain evidence="7">Gh-48</strain>
    </source>
</reference>
<evidence type="ECO:0000313" key="6">
    <source>
        <dbReference type="EMBL" id="SEM60412.1"/>
    </source>
</evidence>
<proteinExistence type="predicted"/>
<dbReference type="Pfam" id="PF04542">
    <property type="entry name" value="Sigma70_r2"/>
    <property type="match status" value="1"/>
</dbReference>
<dbReference type="InterPro" id="IPR013324">
    <property type="entry name" value="RNA_pol_sigma_r3/r4-like"/>
</dbReference>
<dbReference type="AlphaFoldDB" id="A0A1H7ZP77"/>
<dbReference type="PRINTS" id="PR00046">
    <property type="entry name" value="SIGMA70FCT"/>
</dbReference>
<dbReference type="InterPro" id="IPR014284">
    <property type="entry name" value="RNA_pol_sigma-70_dom"/>
</dbReference>
<dbReference type="EMBL" id="FOCL01000001">
    <property type="protein sequence ID" value="SEM60412.1"/>
    <property type="molecule type" value="Genomic_DNA"/>
</dbReference>
<dbReference type="InterPro" id="IPR009042">
    <property type="entry name" value="RNA_pol_sigma70_r1_2"/>
</dbReference>
<evidence type="ECO:0000256" key="2">
    <source>
        <dbReference type="ARBA" id="ARBA00023082"/>
    </source>
</evidence>
<accession>A0A1H7ZP77</accession>
<dbReference type="OrthoDB" id="9809557at2"/>
<dbReference type="Gene3D" id="1.10.10.10">
    <property type="entry name" value="Winged helix-like DNA-binding domain superfamily/Winged helix DNA-binding domain"/>
    <property type="match status" value="2"/>
</dbReference>
<dbReference type="PIRSF" id="PIRSF000770">
    <property type="entry name" value="RNA_pol_sigma-SigE/K"/>
    <property type="match status" value="1"/>
</dbReference>
<keyword evidence="3" id="KW-0238">DNA-binding</keyword>
<dbReference type="Proteomes" id="UP000198942">
    <property type="component" value="Unassembled WGS sequence"/>
</dbReference>
<name>A0A1H7ZP77_9SPHI</name>
<dbReference type="Pfam" id="PF00140">
    <property type="entry name" value="Sigma70_r1_2"/>
    <property type="match status" value="1"/>
</dbReference>
<dbReference type="PANTHER" id="PTHR30603">
    <property type="entry name" value="RNA POLYMERASE SIGMA FACTOR RPO"/>
    <property type="match status" value="1"/>
</dbReference>
<dbReference type="GO" id="GO:0016987">
    <property type="term" value="F:sigma factor activity"/>
    <property type="evidence" value="ECO:0007669"/>
    <property type="project" value="UniProtKB-KW"/>
</dbReference>
<evidence type="ECO:0000256" key="4">
    <source>
        <dbReference type="ARBA" id="ARBA00023163"/>
    </source>
</evidence>
<sequence length="285" mass="32376">MRDLNITQSITARDAASLEKYFSEIAREPTINAEEEVLLAGKIRQGDLSALHKLVKANLRFVVSVAKKYQHQGMPMGDLISEGNLGLLEAAKRFDETRGFKFISYAVWWIRQRIMEALLDKTRMIRLPANQVDMIVHVNRATGVLEQQLERLPVQDEIAAFLETAEWKVKEALYVAPFTHSYDKADSASDDGYSLLDRLQVDEPGAEGFLETSQLKQQLDDLLARLNGAERSVIFYHYGLDGHSELSAPEIGNRLGVSAERVRQLRNRAITKLQENARLQKFEIY</sequence>
<dbReference type="SUPFAM" id="SSF88659">
    <property type="entry name" value="Sigma3 and sigma4 domains of RNA polymerase sigma factors"/>
    <property type="match status" value="2"/>
</dbReference>
<gene>
    <name evidence="6" type="ORF">SAMN05192574_101141</name>
</gene>
<dbReference type="InterPro" id="IPR013325">
    <property type="entry name" value="RNA_pol_sigma_r2"/>
</dbReference>
<protein>
    <submittedName>
        <fullName evidence="6">RNA polymerase primary sigma factor</fullName>
    </submittedName>
</protein>
<dbReference type="InterPro" id="IPR036388">
    <property type="entry name" value="WH-like_DNA-bd_sf"/>
</dbReference>
<dbReference type="InterPro" id="IPR007624">
    <property type="entry name" value="RNA_pol_sigma70_r3"/>
</dbReference>
<organism evidence="6 7">
    <name type="scientific">Mucilaginibacter gossypiicola</name>
    <dbReference type="NCBI Taxonomy" id="551995"/>
    <lineage>
        <taxon>Bacteria</taxon>
        <taxon>Pseudomonadati</taxon>
        <taxon>Bacteroidota</taxon>
        <taxon>Sphingobacteriia</taxon>
        <taxon>Sphingobacteriales</taxon>
        <taxon>Sphingobacteriaceae</taxon>
        <taxon>Mucilaginibacter</taxon>
    </lineage>
</organism>
<keyword evidence="1" id="KW-0805">Transcription regulation</keyword>